<organism evidence="5 6">
    <name type="scientific">Bifidobacterium longum</name>
    <dbReference type="NCBI Taxonomy" id="216816"/>
    <lineage>
        <taxon>Bacteria</taxon>
        <taxon>Bacillati</taxon>
        <taxon>Actinomycetota</taxon>
        <taxon>Actinomycetes</taxon>
        <taxon>Bifidobacteriales</taxon>
        <taxon>Bifidobacteriaceae</taxon>
        <taxon>Bifidobacterium</taxon>
    </lineage>
</organism>
<dbReference type="SUPFAM" id="SSF46894">
    <property type="entry name" value="C-terminal effector domain of the bipartite response regulators"/>
    <property type="match status" value="1"/>
</dbReference>
<dbReference type="PROSITE" id="PS50110">
    <property type="entry name" value="RESPONSE_REGULATORY"/>
    <property type="match status" value="1"/>
</dbReference>
<keyword evidence="2" id="KW-0805">Transcription regulation</keyword>
<evidence type="ECO:0000256" key="3">
    <source>
        <dbReference type="ARBA" id="ARBA00023125"/>
    </source>
</evidence>
<dbReference type="PANTHER" id="PTHR43214">
    <property type="entry name" value="TWO-COMPONENT RESPONSE REGULATOR"/>
    <property type="match status" value="1"/>
</dbReference>
<accession>A0A2N0THC0</accession>
<dbReference type="Pfam" id="PF00072">
    <property type="entry name" value="Response_reg"/>
    <property type="match status" value="1"/>
</dbReference>
<dbReference type="InterPro" id="IPR011006">
    <property type="entry name" value="CheY-like_superfamily"/>
</dbReference>
<dbReference type="PANTHER" id="PTHR43214:SF41">
    <property type="entry name" value="NITRATE_NITRITE RESPONSE REGULATOR PROTEIN NARP"/>
    <property type="match status" value="1"/>
</dbReference>
<dbReference type="Pfam" id="PF00196">
    <property type="entry name" value="GerE"/>
    <property type="match status" value="1"/>
</dbReference>
<evidence type="ECO:0000313" key="5">
    <source>
        <dbReference type="EMBL" id="PKD14127.1"/>
    </source>
</evidence>
<dbReference type="GO" id="GO:0006355">
    <property type="term" value="P:regulation of DNA-templated transcription"/>
    <property type="evidence" value="ECO:0007669"/>
    <property type="project" value="InterPro"/>
</dbReference>
<dbReference type="EMBL" id="PJEG01000021">
    <property type="protein sequence ID" value="PKD14127.1"/>
    <property type="molecule type" value="Genomic_DNA"/>
</dbReference>
<dbReference type="InterPro" id="IPR016032">
    <property type="entry name" value="Sig_transdc_resp-reg_C-effctor"/>
</dbReference>
<proteinExistence type="predicted"/>
<dbReference type="InterPro" id="IPR001789">
    <property type="entry name" value="Sig_transdc_resp-reg_receiver"/>
</dbReference>
<dbReference type="InterPro" id="IPR058245">
    <property type="entry name" value="NreC/VraR/RcsB-like_REC"/>
</dbReference>
<dbReference type="SMART" id="SM00448">
    <property type="entry name" value="REC"/>
    <property type="match status" value="1"/>
</dbReference>
<evidence type="ECO:0000256" key="1">
    <source>
        <dbReference type="ARBA" id="ARBA00022553"/>
    </source>
</evidence>
<dbReference type="InterPro" id="IPR039420">
    <property type="entry name" value="WalR-like"/>
</dbReference>
<dbReference type="CDD" id="cd17535">
    <property type="entry name" value="REC_NarL-like"/>
    <property type="match status" value="1"/>
</dbReference>
<dbReference type="Gene3D" id="3.40.50.2300">
    <property type="match status" value="1"/>
</dbReference>
<dbReference type="InterPro" id="IPR000792">
    <property type="entry name" value="Tscrpt_reg_LuxR_C"/>
</dbReference>
<evidence type="ECO:0000313" key="6">
    <source>
        <dbReference type="Proteomes" id="UP000232928"/>
    </source>
</evidence>
<dbReference type="RefSeq" id="WP_230311360.1">
    <property type="nucleotide sequence ID" value="NZ_AP022868.1"/>
</dbReference>
<gene>
    <name evidence="5" type="ORF">APC1461_1758</name>
</gene>
<keyword evidence="3" id="KW-0238">DNA-binding</keyword>
<dbReference type="GO" id="GO:0003677">
    <property type="term" value="F:DNA binding"/>
    <property type="evidence" value="ECO:0007669"/>
    <property type="project" value="UniProtKB-KW"/>
</dbReference>
<sequence length="234" mass="26474">MSVRKTSIMCTMGNPNEIRLAIVDNDDFVLMGLAAFLSRHLPNVRLAWKANTGTDALEYATDPANEADILLVDMSLEDMPGDMVCREIRSRNRMLPLLAVTSFSLTRYARRAAEGGAQGIVSKADFPALCKAVKLVSDGHTLCVRVGGETIGFEDVDAAYHRLVRLPVNRIERLSEREKYAMELYSQSYKPTQIARMMDVSAGTVKTYLDRVQNKLHLTSRAELIAYWWRRERW</sequence>
<evidence type="ECO:0000256" key="4">
    <source>
        <dbReference type="ARBA" id="ARBA00023163"/>
    </source>
</evidence>
<name>A0A2N0THC0_BIFLN</name>
<protein>
    <submittedName>
        <fullName evidence="5">Uncharacterized protein</fullName>
    </submittedName>
</protein>
<keyword evidence="4" id="KW-0804">Transcription</keyword>
<evidence type="ECO:0000256" key="2">
    <source>
        <dbReference type="ARBA" id="ARBA00023015"/>
    </source>
</evidence>
<reference evidence="5 6" key="1">
    <citation type="submission" date="2017-12" db="EMBL/GenBank/DDBJ databases">
        <title>Bifidobacterium longum APC/DPC strains.</title>
        <authorList>
            <person name="Arboleya S."/>
        </authorList>
    </citation>
    <scope>NUCLEOTIDE SEQUENCE [LARGE SCALE GENOMIC DNA]</scope>
    <source>
        <strain evidence="5 6">APC1461</strain>
    </source>
</reference>
<dbReference type="SMART" id="SM00421">
    <property type="entry name" value="HTH_LUXR"/>
    <property type="match status" value="1"/>
</dbReference>
<dbReference type="CDD" id="cd06170">
    <property type="entry name" value="LuxR_C_like"/>
    <property type="match status" value="1"/>
</dbReference>
<dbReference type="AlphaFoldDB" id="A0A2N0THC0"/>
<dbReference type="SUPFAM" id="SSF52172">
    <property type="entry name" value="CheY-like"/>
    <property type="match status" value="1"/>
</dbReference>
<comment type="caution">
    <text evidence="5">The sequence shown here is derived from an EMBL/GenBank/DDBJ whole genome shotgun (WGS) entry which is preliminary data.</text>
</comment>
<dbReference type="GO" id="GO:0000160">
    <property type="term" value="P:phosphorelay signal transduction system"/>
    <property type="evidence" value="ECO:0007669"/>
    <property type="project" value="InterPro"/>
</dbReference>
<dbReference type="Proteomes" id="UP000232928">
    <property type="component" value="Unassembled WGS sequence"/>
</dbReference>
<keyword evidence="1" id="KW-0597">Phosphoprotein</keyword>
<dbReference type="PROSITE" id="PS50043">
    <property type="entry name" value="HTH_LUXR_2"/>
    <property type="match status" value="1"/>
</dbReference>